<dbReference type="PATRIC" id="fig|294.125.peg.1676"/>
<dbReference type="Proteomes" id="UP000032210">
    <property type="component" value="Unassembled WGS sequence"/>
</dbReference>
<accession>A0A0D0TQ00</accession>
<sequence length="130" mass="14363">MMINNQTIAYAQGILGNRTNYFIGYLVANAYAIKRTVQQLRNVIKGKTRGLGQFRYFWILTDRGLAFAISGDATSVDAAKAFLNNSDQFTCTPAYEGRHSRPMSAALSKAVETHVTIPSQRTFGGSYLSK</sequence>
<evidence type="ECO:0000313" key="1">
    <source>
        <dbReference type="EMBL" id="KIR22945.1"/>
    </source>
</evidence>
<organism evidence="1 2">
    <name type="scientific">Pseudomonas fluorescens</name>
    <dbReference type="NCBI Taxonomy" id="294"/>
    <lineage>
        <taxon>Bacteria</taxon>
        <taxon>Pseudomonadati</taxon>
        <taxon>Pseudomonadota</taxon>
        <taxon>Gammaproteobacteria</taxon>
        <taxon>Pseudomonadales</taxon>
        <taxon>Pseudomonadaceae</taxon>
        <taxon>Pseudomonas</taxon>
    </lineage>
</organism>
<evidence type="ECO:0000313" key="2">
    <source>
        <dbReference type="Proteomes" id="UP000032210"/>
    </source>
</evidence>
<comment type="caution">
    <text evidence="1">The sequence shown here is derived from an EMBL/GenBank/DDBJ whole genome shotgun (WGS) entry which is preliminary data.</text>
</comment>
<dbReference type="AlphaFoldDB" id="A0A0D0TQ00"/>
<dbReference type="EMBL" id="JXCQ01000010">
    <property type="protein sequence ID" value="KIR22945.1"/>
    <property type="molecule type" value="Genomic_DNA"/>
</dbReference>
<protein>
    <submittedName>
        <fullName evidence="1">Uncharacterized protein</fullName>
    </submittedName>
</protein>
<proteinExistence type="predicted"/>
<name>A0A0D0TQ00_PSEFL</name>
<reference evidence="1 2" key="1">
    <citation type="submission" date="2015-01" db="EMBL/GenBank/DDBJ databases">
        <title>Genome sequence of the beneficial rhizobacterium Pseudomonas fluorescens 2-79.</title>
        <authorList>
            <person name="Thuermer A."/>
            <person name="Daniel R."/>
        </authorList>
    </citation>
    <scope>NUCLEOTIDE SEQUENCE [LARGE SCALE GENOMIC DNA]</scope>
    <source>
        <strain evidence="1 2">2-79</strain>
    </source>
</reference>
<dbReference type="RefSeq" id="WP_043047711.1">
    <property type="nucleotide sequence ID" value="NZ_JXCQ01000010.1"/>
</dbReference>
<gene>
    <name evidence="1" type="ORF">PFLU3_16280</name>
</gene>